<dbReference type="SUPFAM" id="SSF54001">
    <property type="entry name" value="Cysteine proteinases"/>
    <property type="match status" value="1"/>
</dbReference>
<organism evidence="1">
    <name type="scientific">Salvia splendens</name>
    <name type="common">Scarlet sage</name>
    <dbReference type="NCBI Taxonomy" id="180675"/>
    <lineage>
        <taxon>Eukaryota</taxon>
        <taxon>Viridiplantae</taxon>
        <taxon>Streptophyta</taxon>
        <taxon>Embryophyta</taxon>
        <taxon>Tracheophyta</taxon>
        <taxon>Spermatophyta</taxon>
        <taxon>Magnoliopsida</taxon>
        <taxon>eudicotyledons</taxon>
        <taxon>Gunneridae</taxon>
        <taxon>Pentapetalae</taxon>
        <taxon>asterids</taxon>
        <taxon>lamiids</taxon>
        <taxon>Lamiales</taxon>
        <taxon>Lamiaceae</taxon>
        <taxon>Nepetoideae</taxon>
        <taxon>Mentheae</taxon>
        <taxon>Salviinae</taxon>
        <taxon>Salvia</taxon>
        <taxon>Salvia subgen. Calosphace</taxon>
        <taxon>core Calosphace</taxon>
    </lineage>
</organism>
<dbReference type="Proteomes" id="UP000298416">
    <property type="component" value="Unassembled WGS sequence"/>
</dbReference>
<evidence type="ECO:0000313" key="1">
    <source>
        <dbReference type="EMBL" id="KAG6389759.1"/>
    </source>
</evidence>
<evidence type="ECO:0000313" key="2">
    <source>
        <dbReference type="Proteomes" id="UP000298416"/>
    </source>
</evidence>
<dbReference type="Gene3D" id="3.90.70.10">
    <property type="entry name" value="Cysteine proteinases"/>
    <property type="match status" value="1"/>
</dbReference>
<dbReference type="AlphaFoldDB" id="A0A8X8Z3E8"/>
<reference evidence="1" key="1">
    <citation type="submission" date="2018-01" db="EMBL/GenBank/DDBJ databases">
        <authorList>
            <person name="Mao J.F."/>
        </authorList>
    </citation>
    <scope>NUCLEOTIDE SEQUENCE</scope>
    <source>
        <strain evidence="1">Huo1</strain>
        <tissue evidence="1">Leaf</tissue>
    </source>
</reference>
<name>A0A8X8Z3E8_SALSN</name>
<comment type="caution">
    <text evidence="1">The sequence shown here is derived from an EMBL/GenBank/DDBJ whole genome shotgun (WGS) entry which is preliminary data.</text>
</comment>
<dbReference type="InterPro" id="IPR038765">
    <property type="entry name" value="Papain-like_cys_pep_sf"/>
</dbReference>
<keyword evidence="2" id="KW-1185">Reference proteome</keyword>
<proteinExistence type="predicted"/>
<reference evidence="1" key="2">
    <citation type="submission" date="2020-08" db="EMBL/GenBank/DDBJ databases">
        <title>Plant Genome Project.</title>
        <authorList>
            <person name="Zhang R.-G."/>
        </authorList>
    </citation>
    <scope>NUCLEOTIDE SEQUENCE</scope>
    <source>
        <strain evidence="1">Huo1</strain>
        <tissue evidence="1">Leaf</tissue>
    </source>
</reference>
<gene>
    <name evidence="1" type="ORF">SASPL_151232</name>
</gene>
<sequence length="66" mass="7835">MVRKACEKWMAEHGFSYENEKVKEARSYGVKSSWLSMQEVMRHRINHLDWRDYNAVTPIEDQGDCG</sequence>
<accession>A0A8X8Z3E8</accession>
<protein>
    <submittedName>
        <fullName evidence="1">Uncharacterized protein</fullName>
    </submittedName>
</protein>
<dbReference type="EMBL" id="PNBA02000020">
    <property type="protein sequence ID" value="KAG6389759.1"/>
    <property type="molecule type" value="Genomic_DNA"/>
</dbReference>